<proteinExistence type="predicted"/>
<protein>
    <submittedName>
        <fullName evidence="1">Uncharacterized protein</fullName>
    </submittedName>
</protein>
<name>A0A077ZYL8_STYLE</name>
<dbReference type="Proteomes" id="UP000039865">
    <property type="component" value="Unassembled WGS sequence"/>
</dbReference>
<dbReference type="InParanoid" id="A0A077ZYL8"/>
<gene>
    <name evidence="1" type="primary">Contig1761.g1906</name>
    <name evidence="1" type="ORF">STYLEM_2610</name>
</gene>
<dbReference type="AlphaFoldDB" id="A0A077ZYL8"/>
<evidence type="ECO:0000313" key="1">
    <source>
        <dbReference type="EMBL" id="CDW73626.1"/>
    </source>
</evidence>
<organism evidence="1 2">
    <name type="scientific">Stylonychia lemnae</name>
    <name type="common">Ciliate</name>
    <dbReference type="NCBI Taxonomy" id="5949"/>
    <lineage>
        <taxon>Eukaryota</taxon>
        <taxon>Sar</taxon>
        <taxon>Alveolata</taxon>
        <taxon>Ciliophora</taxon>
        <taxon>Intramacronucleata</taxon>
        <taxon>Spirotrichea</taxon>
        <taxon>Stichotrichia</taxon>
        <taxon>Sporadotrichida</taxon>
        <taxon>Oxytrichidae</taxon>
        <taxon>Stylonychinae</taxon>
        <taxon>Stylonychia</taxon>
    </lineage>
</organism>
<keyword evidence="2" id="KW-1185">Reference proteome</keyword>
<dbReference type="EMBL" id="CCKQ01002525">
    <property type="protein sequence ID" value="CDW73626.1"/>
    <property type="molecule type" value="Genomic_DNA"/>
</dbReference>
<evidence type="ECO:0000313" key="2">
    <source>
        <dbReference type="Proteomes" id="UP000039865"/>
    </source>
</evidence>
<sequence>MVETIQPLVISNEFKDIIIQNKLLQNFLQQSVMSLHNHRKARQLIALLDRQVQKRIQKKHPHLAILTKKMKLIRKITILKNLWSVQLPEKDSNIYLVCNGSDYTPNDQNKLLYSYNTKRNYLKVVKRQLNIQEILKLKDYQFMLRDQHTNYEIVSIKNFEVFCKGRLIPVPIKSRYEKYPESPTVSIESKISRAKNNISCTDQLNTDLIYIVFATSKGVTVAKVLNDDIGQVIGLDCNLNTHQTLHDHFLRNLIEISPQTFLSSRYYSDLLYQFQLEDPK</sequence>
<reference evidence="1 2" key="1">
    <citation type="submission" date="2014-06" db="EMBL/GenBank/DDBJ databases">
        <authorList>
            <person name="Swart Estienne"/>
        </authorList>
    </citation>
    <scope>NUCLEOTIDE SEQUENCE [LARGE SCALE GENOMIC DNA]</scope>
    <source>
        <strain evidence="1 2">130c</strain>
    </source>
</reference>
<accession>A0A077ZYL8</accession>